<comment type="caution">
    <text evidence="1">The sequence shown here is derived from an EMBL/GenBank/DDBJ whole genome shotgun (WGS) entry which is preliminary data.</text>
</comment>
<name>A0AA39W8Q8_ACESA</name>
<organism evidence="1 2">
    <name type="scientific">Acer saccharum</name>
    <name type="common">Sugar maple</name>
    <dbReference type="NCBI Taxonomy" id="4024"/>
    <lineage>
        <taxon>Eukaryota</taxon>
        <taxon>Viridiplantae</taxon>
        <taxon>Streptophyta</taxon>
        <taxon>Embryophyta</taxon>
        <taxon>Tracheophyta</taxon>
        <taxon>Spermatophyta</taxon>
        <taxon>Magnoliopsida</taxon>
        <taxon>eudicotyledons</taxon>
        <taxon>Gunneridae</taxon>
        <taxon>Pentapetalae</taxon>
        <taxon>rosids</taxon>
        <taxon>malvids</taxon>
        <taxon>Sapindales</taxon>
        <taxon>Sapindaceae</taxon>
        <taxon>Hippocastanoideae</taxon>
        <taxon>Acereae</taxon>
        <taxon>Acer</taxon>
    </lineage>
</organism>
<reference evidence="1" key="2">
    <citation type="submission" date="2023-06" db="EMBL/GenBank/DDBJ databases">
        <authorList>
            <person name="Swenson N.G."/>
            <person name="Wegrzyn J.L."/>
            <person name="Mcevoy S.L."/>
        </authorList>
    </citation>
    <scope>NUCLEOTIDE SEQUENCE</scope>
    <source>
        <strain evidence="1">NS2018</strain>
        <tissue evidence="1">Leaf</tissue>
    </source>
</reference>
<dbReference type="AlphaFoldDB" id="A0AA39W8Q8"/>
<evidence type="ECO:0000313" key="1">
    <source>
        <dbReference type="EMBL" id="KAK0607992.1"/>
    </source>
</evidence>
<evidence type="ECO:0000313" key="2">
    <source>
        <dbReference type="Proteomes" id="UP001168877"/>
    </source>
</evidence>
<sequence>MKSDAALVVELLDSGYVPVLEIGLVINDIVPFLESSYVLGVKFVPRVAHLLAKLALSYGTRIPNKYFTKDLLTDVPAHVVSSSITDLFNVELSCKDLLDVGNYDYIFQHACIDNFPIAPWPIIDEASSFLKTMQREQQCQGSVQTRHV</sequence>
<protein>
    <submittedName>
        <fullName evidence="1">Uncharacterized protein</fullName>
    </submittedName>
</protein>
<dbReference type="EMBL" id="JAUESC010000001">
    <property type="protein sequence ID" value="KAK0607992.1"/>
    <property type="molecule type" value="Genomic_DNA"/>
</dbReference>
<dbReference type="Proteomes" id="UP001168877">
    <property type="component" value="Unassembled WGS sequence"/>
</dbReference>
<gene>
    <name evidence="1" type="ORF">LWI29_023689</name>
</gene>
<accession>A0AA39W8Q8</accession>
<reference evidence="1" key="1">
    <citation type="journal article" date="2022" name="Plant J.">
        <title>Strategies of tolerance reflected in two North American maple genomes.</title>
        <authorList>
            <person name="McEvoy S.L."/>
            <person name="Sezen U.U."/>
            <person name="Trouern-Trend A."/>
            <person name="McMahon S.M."/>
            <person name="Schaberg P.G."/>
            <person name="Yang J."/>
            <person name="Wegrzyn J.L."/>
            <person name="Swenson N.G."/>
        </authorList>
    </citation>
    <scope>NUCLEOTIDE SEQUENCE</scope>
    <source>
        <strain evidence="1">NS2018</strain>
    </source>
</reference>
<keyword evidence="2" id="KW-1185">Reference proteome</keyword>
<proteinExistence type="predicted"/>